<dbReference type="EMBL" id="VSRL01000263">
    <property type="protein sequence ID" value="NKE62564.1"/>
    <property type="molecule type" value="Genomic_DNA"/>
</dbReference>
<proteinExistence type="predicted"/>
<protein>
    <recommendedName>
        <fullName evidence="3">Minor tail protein</fullName>
    </recommendedName>
</protein>
<accession>A0ABX1FU72</accession>
<evidence type="ECO:0000313" key="2">
    <source>
        <dbReference type="Proteomes" id="UP001515943"/>
    </source>
</evidence>
<comment type="caution">
    <text evidence="1">The sequence shown here is derived from an EMBL/GenBank/DDBJ whole genome shotgun (WGS) entry which is preliminary data.</text>
</comment>
<name>A0ABX1FU72_9PSEU</name>
<organism evidence="1 2">
    <name type="scientific">Lentzea indica</name>
    <dbReference type="NCBI Taxonomy" id="2604800"/>
    <lineage>
        <taxon>Bacteria</taxon>
        <taxon>Bacillati</taxon>
        <taxon>Actinomycetota</taxon>
        <taxon>Actinomycetes</taxon>
        <taxon>Pseudonocardiales</taxon>
        <taxon>Pseudonocardiaceae</taxon>
        <taxon>Lentzea</taxon>
    </lineage>
</organism>
<evidence type="ECO:0000313" key="1">
    <source>
        <dbReference type="EMBL" id="NKE62564.1"/>
    </source>
</evidence>
<dbReference type="Proteomes" id="UP001515943">
    <property type="component" value="Unassembled WGS sequence"/>
</dbReference>
<keyword evidence="2" id="KW-1185">Reference proteome</keyword>
<gene>
    <name evidence="1" type="ORF">FXN61_39885</name>
</gene>
<dbReference type="RefSeq" id="WP_167979194.1">
    <property type="nucleotide sequence ID" value="NZ_VSRL01000263.1"/>
</dbReference>
<reference evidence="1 2" key="1">
    <citation type="submission" date="2019-08" db="EMBL/GenBank/DDBJ databases">
        <title>Lentzea from Indian Himalayas.</title>
        <authorList>
            <person name="Mandal S."/>
            <person name="Mallick Gupta A."/>
            <person name="Maiti P.K."/>
            <person name="Sarkar J."/>
            <person name="Mandal S."/>
        </authorList>
    </citation>
    <scope>NUCLEOTIDE SEQUENCE [LARGE SCALE GENOMIC DNA]</scope>
    <source>
        <strain evidence="1 2">PSKA42</strain>
    </source>
</reference>
<evidence type="ECO:0008006" key="3">
    <source>
        <dbReference type="Google" id="ProtNLM"/>
    </source>
</evidence>
<sequence length="120" mass="12345">MRIEVSAVGTDDVVSFRCSAGDGAGVWKAAEPPVAGREYDVEVDVDDVRLRPGGVAGVRLDGTSVVLGGLWQVTEDGATYLDVAGTPVSVEVIDGGAAVSGEVVEVVADRTAVHLFPYTV</sequence>